<name>A0ACC7P189_9BACL</name>
<sequence>MSNPYIVKLDRLLQEIPIEERQEILQDYLEHFRLAQAEGKTPEEIADALGSVEALAADILAEYQAGRAAAPAEAAAQVMPVPWWRTAVMMALTAVLFIGLIWAFVGIRMVPSDAVPPPESSPAVTVDQLKQSLKAYSSGLSPEPASTPPASPEAKKTGGTVIINEERKAADTISSLQIETVDTEVVIETVKDTKLQALLDGKMTVREGEDWTDYYDFGTDSSDGTFTVYVRVVEAKKNQMPSGRKTTLRILLPEAPLEKLDVSTVSASVKAPALQAGQFNGASVSGNIDLAGLKGKNHHMTNVSGKISIDSLSGDFAVESVSGSVRISGTSWESAGSVNTVSGSVNLTADAKLPFNYELNSVSGSVKCGFEGASSSSILMLKQCSGSTGESKRTLTLTSISGPLQVGS</sequence>
<reference evidence="1" key="1">
    <citation type="submission" date="2024-12" db="EMBL/GenBank/DDBJ databases">
        <authorList>
            <person name="Wu N."/>
        </authorList>
    </citation>
    <scope>NUCLEOTIDE SEQUENCE</scope>
    <source>
        <strain evidence="1">P15</strain>
    </source>
</reference>
<accession>A0ACC7P189</accession>
<organism evidence="1 2">
    <name type="scientific">Paenibacillus mesotrionivorans</name>
    <dbReference type="NCBI Taxonomy" id="3160968"/>
    <lineage>
        <taxon>Bacteria</taxon>
        <taxon>Bacillati</taxon>
        <taxon>Bacillota</taxon>
        <taxon>Bacilli</taxon>
        <taxon>Bacillales</taxon>
        <taxon>Paenibacillaceae</taxon>
        <taxon>Paenibacillus</taxon>
    </lineage>
</organism>
<dbReference type="Proteomes" id="UP001631969">
    <property type="component" value="Unassembled WGS sequence"/>
</dbReference>
<evidence type="ECO:0000313" key="1">
    <source>
        <dbReference type="EMBL" id="MFM9330801.1"/>
    </source>
</evidence>
<gene>
    <name evidence="1" type="ORF">ACI1P1_21155</name>
</gene>
<evidence type="ECO:0000313" key="2">
    <source>
        <dbReference type="Proteomes" id="UP001631969"/>
    </source>
</evidence>
<protein>
    <submittedName>
        <fullName evidence="1">DUF4097 family beta strand repeat-containing protein</fullName>
    </submittedName>
</protein>
<keyword evidence="2" id="KW-1185">Reference proteome</keyword>
<dbReference type="EMBL" id="JBJURJ010000015">
    <property type="protein sequence ID" value="MFM9330801.1"/>
    <property type="molecule type" value="Genomic_DNA"/>
</dbReference>
<comment type="caution">
    <text evidence="1">The sequence shown here is derived from an EMBL/GenBank/DDBJ whole genome shotgun (WGS) entry which is preliminary data.</text>
</comment>
<proteinExistence type="predicted"/>